<evidence type="ECO:0000313" key="1">
    <source>
        <dbReference type="EMBL" id="TMM49744.1"/>
    </source>
</evidence>
<gene>
    <name evidence="1" type="ORF">FEV51_00630</name>
</gene>
<evidence type="ECO:0000313" key="2">
    <source>
        <dbReference type="Proteomes" id="UP000309668"/>
    </source>
</evidence>
<protein>
    <submittedName>
        <fullName evidence="1">Uncharacterized protein</fullName>
    </submittedName>
</protein>
<dbReference type="AlphaFoldDB" id="A0A5S3P8C3"/>
<dbReference type="EMBL" id="VCAO01000001">
    <property type="protein sequence ID" value="TMM49744.1"/>
    <property type="molecule type" value="Genomic_DNA"/>
</dbReference>
<comment type="caution">
    <text evidence="1">The sequence shown here is derived from an EMBL/GenBank/DDBJ whole genome shotgun (WGS) entry which is preliminary data.</text>
</comment>
<keyword evidence="2" id="KW-1185">Reference proteome</keyword>
<organism evidence="1 2">
    <name type="scientific">Qipengyuania marisflavi</name>
    <dbReference type="NCBI Taxonomy" id="2486356"/>
    <lineage>
        <taxon>Bacteria</taxon>
        <taxon>Pseudomonadati</taxon>
        <taxon>Pseudomonadota</taxon>
        <taxon>Alphaproteobacteria</taxon>
        <taxon>Sphingomonadales</taxon>
        <taxon>Erythrobacteraceae</taxon>
        <taxon>Qipengyuania</taxon>
    </lineage>
</organism>
<sequence>MIADRISQALERIDRALAQIETQAALAKHAPASNSAADSDLAVRHDALRQSVTATIAELDTLIEGIDT</sequence>
<dbReference type="RefSeq" id="WP_138615306.1">
    <property type="nucleotide sequence ID" value="NZ_VCAO01000001.1"/>
</dbReference>
<proteinExistence type="predicted"/>
<dbReference type="Proteomes" id="UP000309668">
    <property type="component" value="Unassembled WGS sequence"/>
</dbReference>
<reference evidence="1 2" key="1">
    <citation type="submission" date="2019-05" db="EMBL/GenBank/DDBJ databases">
        <title>Erythrobacter marisflavi sp. nov., isolated from isolated from water of an estuary environment.</title>
        <authorList>
            <person name="Yoon J.-H."/>
        </authorList>
    </citation>
    <scope>NUCLEOTIDE SEQUENCE [LARGE SCALE GENOMIC DNA]</scope>
    <source>
        <strain evidence="1 2">KEM-5</strain>
    </source>
</reference>
<name>A0A5S3P8C3_9SPHN</name>
<accession>A0A5S3P8C3</accession>
<dbReference type="OrthoDB" id="7410701at2"/>